<evidence type="ECO:0000313" key="2">
    <source>
        <dbReference type="Proteomes" id="UP000250043"/>
    </source>
</evidence>
<dbReference type="InterPro" id="IPR051055">
    <property type="entry name" value="PIF1_helicase"/>
</dbReference>
<organism evidence="1 2">
    <name type="scientific">Obba rivulosa</name>
    <dbReference type="NCBI Taxonomy" id="1052685"/>
    <lineage>
        <taxon>Eukaryota</taxon>
        <taxon>Fungi</taxon>
        <taxon>Dikarya</taxon>
        <taxon>Basidiomycota</taxon>
        <taxon>Agaricomycotina</taxon>
        <taxon>Agaricomycetes</taxon>
        <taxon>Polyporales</taxon>
        <taxon>Gelatoporiaceae</taxon>
        <taxon>Obba</taxon>
    </lineage>
</organism>
<evidence type="ECO:0000313" key="1">
    <source>
        <dbReference type="EMBL" id="OCH83740.1"/>
    </source>
</evidence>
<proteinExistence type="predicted"/>
<dbReference type="PANTHER" id="PTHR47642">
    <property type="entry name" value="ATP-DEPENDENT DNA HELICASE"/>
    <property type="match status" value="1"/>
</dbReference>
<dbReference type="Gene3D" id="3.40.50.300">
    <property type="entry name" value="P-loop containing nucleotide triphosphate hydrolases"/>
    <property type="match status" value="1"/>
</dbReference>
<dbReference type="Proteomes" id="UP000250043">
    <property type="component" value="Unassembled WGS sequence"/>
</dbReference>
<feature type="non-terminal residue" evidence="1">
    <location>
        <position position="393"/>
    </location>
</feature>
<protein>
    <recommendedName>
        <fullName evidence="3">ATP-dependent DNA helicase</fullName>
    </recommendedName>
</protein>
<dbReference type="InterPro" id="IPR027417">
    <property type="entry name" value="P-loop_NTPase"/>
</dbReference>
<dbReference type="AlphaFoldDB" id="A0A8E2DDH4"/>
<evidence type="ECO:0008006" key="3">
    <source>
        <dbReference type="Google" id="ProtNLM"/>
    </source>
</evidence>
<sequence>MASAITAPLRLHVDAFCPALADVDPVDHRKGVSDAGKAELQAFWRTRSYLIIDGYSMISKSFLARISENISIGKEVAEDDIKDTAFGNINVILCGDLHQFAPVSQFACEALFRPVDIKSDGSSVMVGRRLYESFESVVILKEQMRITDPVWPKFLQHLHHGEVEEEDLDMLEGLVLGSEEADVDFSSAPWNEASLVTPRHAVREPWNAAAVRKWCRTSGEQLFIIDAEDQVNGRPLTLRERYAVAARAKKDRSDRRRRLPETVEIARGMKVMVTTNIHTDLDVANGSRGEIVDIVLHPDEPPVPEGGVVRLKYMPAYLLVKLSRTRASRLEGLDEFIIPIEPSAVTMQISVHPRQGGQAIKKTKHDPALQAEDERLEQLNAKTKYDWEKLGRI</sequence>
<accession>A0A8E2DDH4</accession>
<reference evidence="1 2" key="1">
    <citation type="submission" date="2016-07" db="EMBL/GenBank/DDBJ databases">
        <title>Draft genome of the white-rot fungus Obba rivulosa 3A-2.</title>
        <authorList>
            <consortium name="DOE Joint Genome Institute"/>
            <person name="Miettinen O."/>
            <person name="Riley R."/>
            <person name="Acob R."/>
            <person name="Barry K."/>
            <person name="Cullen D."/>
            <person name="De Vries R."/>
            <person name="Hainaut M."/>
            <person name="Hatakka A."/>
            <person name="Henrissat B."/>
            <person name="Hilden K."/>
            <person name="Kuo R."/>
            <person name="Labutti K."/>
            <person name="Lipzen A."/>
            <person name="Makela M.R."/>
            <person name="Sandor L."/>
            <person name="Spatafora J.W."/>
            <person name="Grigoriev I.V."/>
            <person name="Hibbett D.S."/>
        </authorList>
    </citation>
    <scope>NUCLEOTIDE SEQUENCE [LARGE SCALE GENOMIC DNA]</scope>
    <source>
        <strain evidence="1 2">3A-2</strain>
    </source>
</reference>
<dbReference type="EMBL" id="KV722835">
    <property type="protein sequence ID" value="OCH83740.1"/>
    <property type="molecule type" value="Genomic_DNA"/>
</dbReference>
<name>A0A8E2DDH4_9APHY</name>
<gene>
    <name evidence="1" type="ORF">OBBRIDRAFT_871838</name>
</gene>
<dbReference type="SUPFAM" id="SSF52540">
    <property type="entry name" value="P-loop containing nucleoside triphosphate hydrolases"/>
    <property type="match status" value="1"/>
</dbReference>
<keyword evidence="2" id="KW-1185">Reference proteome</keyword>
<dbReference type="OrthoDB" id="2986975at2759"/>